<dbReference type="OrthoDB" id="3267892at2759"/>
<feature type="compositionally biased region" description="Polar residues" evidence="1">
    <location>
        <begin position="709"/>
        <end position="723"/>
    </location>
</feature>
<protein>
    <submittedName>
        <fullName evidence="2">Uncharacterized protein</fullName>
    </submittedName>
</protein>
<feature type="compositionally biased region" description="Polar residues" evidence="1">
    <location>
        <begin position="67"/>
        <end position="89"/>
    </location>
</feature>
<feature type="compositionally biased region" description="Basic and acidic residues" evidence="1">
    <location>
        <begin position="910"/>
        <end position="950"/>
    </location>
</feature>
<feature type="compositionally biased region" description="Basic residues" evidence="1">
    <location>
        <begin position="90"/>
        <end position="101"/>
    </location>
</feature>
<feature type="region of interest" description="Disordered" evidence="1">
    <location>
        <begin position="250"/>
        <end position="805"/>
    </location>
</feature>
<feature type="compositionally biased region" description="Basic and acidic residues" evidence="1">
    <location>
        <begin position="542"/>
        <end position="553"/>
    </location>
</feature>
<feature type="compositionally biased region" description="Polar residues" evidence="1">
    <location>
        <begin position="622"/>
        <end position="646"/>
    </location>
</feature>
<sequence length="956" mass="103352">MMQGGPSIISSRMFARDDRPVPNIVAIYERPRLKVRRDATHVMGGMFGWNAPEEMARALRNEDSPVEDSTASIPNSASADPSLSGTQQRCVKRPTKRSKRRSIIPLAEMGASILSLSLQERMSRRQEGEKEHYEPVSALVKPSTPPLDVTSVAPNSTLTVKKIKVAAPGDAPTAKKLRLTISTAPPASTTSLSTPLLQLPLSPPDTSSNASKAPADDRFTGLVVSSTPRTDQLMPNFDLDLSTLGDLSLSTLDSDSDSDSSSSESSSESGSDSPDLSSSTSTRSASQDKAKGKGKNAAEHASNNHDSRNSSPSFTISVGDPSTPPPRRKRRTHPPGWVGWVQTEESPDHSRLIRLDDVPVILGRRTRSGKEFQDPPPIRRKSIAVDEVKEKRPTKSTSNSNRNGQKSGRQNPLPEARKRGVTEESVESKVDEEHIPITAEPNHGQRMSKRSAREPPAPAPFNRAPEKAVAMLSADTGDTTSAPKRIRTSLGESTNAHQPARGTVPSVAKSANALPTPKPSSASIPVLKLTRSDAIITTTGARSKEPERKEASPAKDNSSKIPEPDKVKSLGDLPMRPLPTSDSTRKDAAPANSEKPARLSLRGTAQSQSKGTNGAVSRPALGTSNSSILINNAQSTPTVSNPSPDSNVKRHIPVTGSSSKNVPISVITEKARTAPRNPAEKSQPTKAEPTWGHGIQPTPNSDGLDKLTPNANSSTSLKTTSFMSRAARPFPMALPSRTEKSEPESKPTPFVKLTTLGKRKDSSSPLPSGQSSSSSQSRVKKRKLALSSSDESEGPRFIVNPFDRRAKKLELTRKGVSGDAFQAEMKKWMHAKKAEWKERERQKEKQNDRPNGNEVRTAIAEGKPVSEFVRHRLAGASTSTRIGEAKLARKKVYNSDWGMDVAKVSVAGSSEKRTQPRLELETEKRDVNGKDARESSKVKRESDTSRDLVKPRRVAF</sequence>
<feature type="compositionally biased region" description="Polar residues" evidence="1">
    <location>
        <begin position="603"/>
        <end position="615"/>
    </location>
</feature>
<comment type="caution">
    <text evidence="2">The sequence shown here is derived from an EMBL/GenBank/DDBJ whole genome shotgun (WGS) entry which is preliminary data.</text>
</comment>
<feature type="region of interest" description="Disordered" evidence="1">
    <location>
        <begin position="60"/>
        <end position="101"/>
    </location>
</feature>
<dbReference type="EMBL" id="AZST01001611">
    <property type="protein sequence ID" value="KEP45642.1"/>
    <property type="molecule type" value="Genomic_DNA"/>
</dbReference>
<feature type="compositionally biased region" description="Basic and acidic residues" evidence="1">
    <location>
        <begin position="831"/>
        <end position="848"/>
    </location>
</feature>
<feature type="compositionally biased region" description="Low complexity" evidence="1">
    <location>
        <begin position="763"/>
        <end position="777"/>
    </location>
</feature>
<feature type="compositionally biased region" description="Basic and acidic residues" evidence="1">
    <location>
        <begin position="346"/>
        <end position="357"/>
    </location>
</feature>
<evidence type="ECO:0000313" key="3">
    <source>
        <dbReference type="Proteomes" id="UP000027456"/>
    </source>
</evidence>
<feature type="region of interest" description="Disordered" evidence="1">
    <location>
        <begin position="121"/>
        <end position="142"/>
    </location>
</feature>
<proteinExistence type="predicted"/>
<evidence type="ECO:0000313" key="2">
    <source>
        <dbReference type="EMBL" id="KEP45642.1"/>
    </source>
</evidence>
<dbReference type="AlphaFoldDB" id="A0A074S6G0"/>
<organism evidence="2 3">
    <name type="scientific">Rhizoctonia solani 123E</name>
    <dbReference type="NCBI Taxonomy" id="1423351"/>
    <lineage>
        <taxon>Eukaryota</taxon>
        <taxon>Fungi</taxon>
        <taxon>Dikarya</taxon>
        <taxon>Basidiomycota</taxon>
        <taxon>Agaricomycotina</taxon>
        <taxon>Agaricomycetes</taxon>
        <taxon>Cantharellales</taxon>
        <taxon>Ceratobasidiaceae</taxon>
        <taxon>Rhizoctonia</taxon>
    </lineage>
</organism>
<gene>
    <name evidence="2" type="ORF">V565_253360</name>
</gene>
<feature type="region of interest" description="Disordered" evidence="1">
    <location>
        <begin position="185"/>
        <end position="215"/>
    </location>
</feature>
<keyword evidence="3" id="KW-1185">Reference proteome</keyword>
<feature type="compositionally biased region" description="Basic and acidic residues" evidence="1">
    <location>
        <begin position="383"/>
        <end position="393"/>
    </location>
</feature>
<feature type="compositionally biased region" description="Low complexity" evidence="1">
    <location>
        <begin position="250"/>
        <end position="282"/>
    </location>
</feature>
<feature type="compositionally biased region" description="Basic and acidic residues" evidence="1">
    <location>
        <begin position="121"/>
        <end position="134"/>
    </location>
</feature>
<feature type="compositionally biased region" description="Low complexity" evidence="1">
    <location>
        <begin position="185"/>
        <end position="208"/>
    </location>
</feature>
<dbReference type="Proteomes" id="UP000027456">
    <property type="component" value="Unassembled WGS sequence"/>
</dbReference>
<feature type="region of interest" description="Disordered" evidence="1">
    <location>
        <begin position="907"/>
        <end position="956"/>
    </location>
</feature>
<dbReference type="HOGENOM" id="CLU_017241_0_0_1"/>
<feature type="compositionally biased region" description="Basic and acidic residues" evidence="1">
    <location>
        <begin position="286"/>
        <end position="308"/>
    </location>
</feature>
<feature type="region of interest" description="Disordered" evidence="1">
    <location>
        <begin position="831"/>
        <end position="863"/>
    </location>
</feature>
<feature type="compositionally biased region" description="Polar residues" evidence="1">
    <location>
        <begin position="395"/>
        <end position="410"/>
    </location>
</feature>
<dbReference type="STRING" id="1423351.A0A074S6G0"/>
<accession>A0A074S6G0</accession>
<feature type="compositionally biased region" description="Basic and acidic residues" evidence="1">
    <location>
        <begin position="415"/>
        <end position="435"/>
    </location>
</feature>
<name>A0A074S6G0_9AGAM</name>
<evidence type="ECO:0000256" key="1">
    <source>
        <dbReference type="SAM" id="MobiDB-lite"/>
    </source>
</evidence>
<reference evidence="2 3" key="1">
    <citation type="submission" date="2013-12" db="EMBL/GenBank/DDBJ databases">
        <authorList>
            <person name="Cubeta M."/>
            <person name="Pakala S."/>
            <person name="Fedorova N."/>
            <person name="Thomas E."/>
            <person name="Dean R."/>
            <person name="Jabaji S."/>
            <person name="Neate S."/>
            <person name="Toda T."/>
            <person name="Tavantzis S."/>
            <person name="Vilgalys R."/>
            <person name="Bharathan N."/>
            <person name="Pakala S."/>
            <person name="Losada L.S."/>
            <person name="Zafar N."/>
            <person name="Nierman W."/>
        </authorList>
    </citation>
    <scope>NUCLEOTIDE SEQUENCE [LARGE SCALE GENOMIC DNA]</scope>
    <source>
        <strain evidence="2 3">123E</strain>
    </source>
</reference>